<gene>
    <name evidence="3" type="ORF">SAMN02745126_05694</name>
</gene>
<dbReference type="Gene3D" id="3.90.1300.10">
    <property type="entry name" value="Amidase signature (AS) domain"/>
    <property type="match status" value="1"/>
</dbReference>
<name>A0A1T4T5D6_9HYPH</name>
<reference evidence="4" key="1">
    <citation type="submission" date="2017-02" db="EMBL/GenBank/DDBJ databases">
        <authorList>
            <person name="Varghese N."/>
            <person name="Submissions S."/>
        </authorList>
    </citation>
    <scope>NUCLEOTIDE SEQUENCE [LARGE SCALE GENOMIC DNA]</scope>
    <source>
        <strain evidence="4">ATCC 27094</strain>
    </source>
</reference>
<evidence type="ECO:0000259" key="2">
    <source>
        <dbReference type="Pfam" id="PF01425"/>
    </source>
</evidence>
<evidence type="ECO:0000313" key="3">
    <source>
        <dbReference type="EMBL" id="SKA35617.1"/>
    </source>
</evidence>
<dbReference type="InterPro" id="IPR023631">
    <property type="entry name" value="Amidase_dom"/>
</dbReference>
<keyword evidence="3" id="KW-0808">Transferase</keyword>
<accession>A0A1T4T5D6</accession>
<dbReference type="Pfam" id="PF01425">
    <property type="entry name" value="Amidase"/>
    <property type="match status" value="1"/>
</dbReference>
<dbReference type="PANTHER" id="PTHR11895">
    <property type="entry name" value="TRANSAMIDASE"/>
    <property type="match status" value="1"/>
</dbReference>
<comment type="similarity">
    <text evidence="1">Belongs to the amidase family.</text>
</comment>
<proteinExistence type="inferred from homology"/>
<keyword evidence="4" id="KW-1185">Reference proteome</keyword>
<dbReference type="OrthoDB" id="7245165at2"/>
<dbReference type="EMBL" id="FUWJ01000013">
    <property type="protein sequence ID" value="SKA35617.1"/>
    <property type="molecule type" value="Genomic_DNA"/>
</dbReference>
<dbReference type="GO" id="GO:0016740">
    <property type="term" value="F:transferase activity"/>
    <property type="evidence" value="ECO:0007669"/>
    <property type="project" value="UniProtKB-KW"/>
</dbReference>
<dbReference type="AlphaFoldDB" id="A0A1T4T5D6"/>
<dbReference type="SUPFAM" id="SSF75304">
    <property type="entry name" value="Amidase signature (AS) enzymes"/>
    <property type="match status" value="1"/>
</dbReference>
<sequence length="473" mass="50590">MTADLAMMPAYELVKLYKARKASPVEATKAALARIDAFNPQLNAFQHLDPDAALRAARAAEKRWKKGGKRLSDIDGVPITIKDMVLTKGMPTRMGSLATDPDGPWTVDAPVAQRLREAGTVLLGKTTSPEYGWKGVTDSALFGATHNPWKIGRTSGGSSGGGVAAEAVGMGNLAIGTDGAGSVRIPCSFTGLFGLKPTHGRVPLWPASAQGTLSHIGPMTRTVRDAAMMMNVIARYDARDPYARPDDEENFLKGLDKGVKGLRIAYSPTLGFVEKDKIDRDVAAAVDAAVKVFKTLGARVIEDSPDLTGLDPRRILNAHWQSNVALLVKNYSEEKRALMDPGLLKAAEVGANLGQEAVVSAISQRQHLAVIMNQFLAKYDLLLTPTMPMTAFAVNENAAWGGDGVDIGWTPFTLTFNLTRQPAATIPCGLDREGMPIGLQIVGAHARDALVMRAAAAYERVRPIPAPPMAHQI</sequence>
<dbReference type="Proteomes" id="UP000190092">
    <property type="component" value="Unassembled WGS sequence"/>
</dbReference>
<feature type="domain" description="Amidase" evidence="2">
    <location>
        <begin position="26"/>
        <end position="451"/>
    </location>
</feature>
<evidence type="ECO:0000256" key="1">
    <source>
        <dbReference type="ARBA" id="ARBA00009199"/>
    </source>
</evidence>
<evidence type="ECO:0000313" key="4">
    <source>
        <dbReference type="Proteomes" id="UP000190092"/>
    </source>
</evidence>
<dbReference type="STRING" id="225324.SAMN02745126_05694"/>
<organism evidence="3 4">
    <name type="scientific">Enhydrobacter aerosaccus</name>
    <dbReference type="NCBI Taxonomy" id="225324"/>
    <lineage>
        <taxon>Bacteria</taxon>
        <taxon>Pseudomonadati</taxon>
        <taxon>Pseudomonadota</taxon>
        <taxon>Alphaproteobacteria</taxon>
        <taxon>Hyphomicrobiales</taxon>
        <taxon>Enhydrobacter</taxon>
    </lineage>
</organism>
<dbReference type="RefSeq" id="WP_085937429.1">
    <property type="nucleotide sequence ID" value="NZ_FUWJ01000013.1"/>
</dbReference>
<dbReference type="InterPro" id="IPR036928">
    <property type="entry name" value="AS_sf"/>
</dbReference>
<dbReference type="InterPro" id="IPR000120">
    <property type="entry name" value="Amidase"/>
</dbReference>
<dbReference type="PANTHER" id="PTHR11895:SF7">
    <property type="entry name" value="GLUTAMYL-TRNA(GLN) AMIDOTRANSFERASE SUBUNIT A, MITOCHONDRIAL"/>
    <property type="match status" value="1"/>
</dbReference>
<protein>
    <submittedName>
        <fullName evidence="3">Aspartyl-tRNA(Asn)/glutamyl-tRNA(Gln) amidotransferase subunit A</fullName>
    </submittedName>
</protein>
<dbReference type="NCBIfam" id="NF004815">
    <property type="entry name" value="PRK06169.1"/>
    <property type="match status" value="1"/>
</dbReference>